<proteinExistence type="predicted"/>
<keyword evidence="2" id="KW-0472">Membrane</keyword>
<keyword evidence="2" id="KW-1133">Transmembrane helix</keyword>
<feature type="region of interest" description="Disordered" evidence="1">
    <location>
        <begin position="82"/>
        <end position="160"/>
    </location>
</feature>
<gene>
    <name evidence="3" type="ORF">PRLR5076_21720</name>
</gene>
<evidence type="ECO:0000313" key="3">
    <source>
        <dbReference type="EMBL" id="GJG59321.1"/>
    </source>
</evidence>
<feature type="transmembrane region" description="Helical" evidence="2">
    <location>
        <begin position="23"/>
        <end position="44"/>
    </location>
</feature>
<evidence type="ECO:0000313" key="4">
    <source>
        <dbReference type="Proteomes" id="UP000825483"/>
    </source>
</evidence>
<feature type="compositionally biased region" description="Basic and acidic residues" evidence="1">
    <location>
        <begin position="139"/>
        <end position="160"/>
    </location>
</feature>
<dbReference type="EMBL" id="BPUB01000002">
    <property type="protein sequence ID" value="GJG59321.1"/>
    <property type="molecule type" value="Genomic_DNA"/>
</dbReference>
<reference evidence="3" key="1">
    <citation type="journal article" date="2022" name="Int. J. Syst. Evol. Microbiol.">
        <title>Prevotella lacticifex sp. nov., isolated from the rumen of cows.</title>
        <authorList>
            <person name="Shinkai T."/>
            <person name="Ikeyama N."/>
            <person name="Kumagai M."/>
            <person name="Ohmori H."/>
            <person name="Sakamoto M."/>
            <person name="Ohkuma M."/>
            <person name="Mitsumori M."/>
        </authorList>
    </citation>
    <scope>NUCLEOTIDE SEQUENCE</scope>
    <source>
        <strain evidence="3">R5076</strain>
    </source>
</reference>
<organism evidence="3 4">
    <name type="scientific">Prevotella lacticifex</name>
    <dbReference type="NCBI Taxonomy" id="2854755"/>
    <lineage>
        <taxon>Bacteria</taxon>
        <taxon>Pseudomonadati</taxon>
        <taxon>Bacteroidota</taxon>
        <taxon>Bacteroidia</taxon>
        <taxon>Bacteroidales</taxon>
        <taxon>Prevotellaceae</taxon>
        <taxon>Prevotella</taxon>
    </lineage>
</organism>
<keyword evidence="2" id="KW-0812">Transmembrane</keyword>
<dbReference type="Proteomes" id="UP000825483">
    <property type="component" value="Unassembled WGS sequence"/>
</dbReference>
<evidence type="ECO:0000256" key="2">
    <source>
        <dbReference type="SAM" id="Phobius"/>
    </source>
</evidence>
<name>A0A9R1CB33_9BACT</name>
<sequence length="160" mass="17654">MTKISDLIRDKIDPEHKGFRHTLLYKMLIGLALLVILGVIYNVFIRRSSTKDLTDDESEEEAARKATLDTFDIVGDYLWPADKTAKPADDANDDDGGAKPIEHEKKKPVAEAASDEDIKNAIGDEDAKTETTSPTGPAAEKKTDAPKVEKMDKPTVEEIE</sequence>
<protein>
    <submittedName>
        <fullName evidence="3">Uncharacterized protein</fullName>
    </submittedName>
</protein>
<dbReference type="RefSeq" id="WP_223925655.1">
    <property type="nucleotide sequence ID" value="NZ_BPTU01000001.1"/>
</dbReference>
<accession>A0A9R1CB33</accession>
<dbReference type="AlphaFoldDB" id="A0A9R1CB33"/>
<dbReference type="GeneID" id="72466639"/>
<keyword evidence="4" id="KW-1185">Reference proteome</keyword>
<evidence type="ECO:0000256" key="1">
    <source>
        <dbReference type="SAM" id="MobiDB-lite"/>
    </source>
</evidence>
<comment type="caution">
    <text evidence="3">The sequence shown here is derived from an EMBL/GenBank/DDBJ whole genome shotgun (WGS) entry which is preliminary data.</text>
</comment>
<feature type="compositionally biased region" description="Basic and acidic residues" evidence="1">
    <location>
        <begin position="96"/>
        <end position="109"/>
    </location>
</feature>